<dbReference type="InterPro" id="IPR002885">
    <property type="entry name" value="PPR_rpt"/>
</dbReference>
<keyword evidence="3" id="KW-0809">Transit peptide</keyword>
<feature type="repeat" description="PPR" evidence="4">
    <location>
        <begin position="402"/>
        <end position="436"/>
    </location>
</feature>
<organism evidence="5 6">
    <name type="scientific">Rhynchospora tenuis</name>
    <dbReference type="NCBI Taxonomy" id="198213"/>
    <lineage>
        <taxon>Eukaryota</taxon>
        <taxon>Viridiplantae</taxon>
        <taxon>Streptophyta</taxon>
        <taxon>Embryophyta</taxon>
        <taxon>Tracheophyta</taxon>
        <taxon>Spermatophyta</taxon>
        <taxon>Magnoliopsida</taxon>
        <taxon>Liliopsida</taxon>
        <taxon>Poales</taxon>
        <taxon>Cyperaceae</taxon>
        <taxon>Cyperoideae</taxon>
        <taxon>Rhynchosporeae</taxon>
        <taxon>Rhynchospora</taxon>
    </lineage>
</organism>
<evidence type="ECO:0000256" key="1">
    <source>
        <dbReference type="ARBA" id="ARBA00007626"/>
    </source>
</evidence>
<protein>
    <recommendedName>
        <fullName evidence="7">Pentatricopeptide repeat-containing protein</fullName>
    </recommendedName>
</protein>
<dbReference type="PROSITE" id="PS51375">
    <property type="entry name" value="PPR"/>
    <property type="match status" value="7"/>
</dbReference>
<evidence type="ECO:0008006" key="7">
    <source>
        <dbReference type="Google" id="ProtNLM"/>
    </source>
</evidence>
<keyword evidence="2" id="KW-0677">Repeat</keyword>
<name>A0AAD5Z982_9POAL</name>
<accession>A0AAD5Z982</accession>
<feature type="repeat" description="PPR" evidence="4">
    <location>
        <begin position="227"/>
        <end position="261"/>
    </location>
</feature>
<dbReference type="PANTHER" id="PTHR47447:SF28">
    <property type="entry name" value="PENTACOTRIPEPTIDE-REPEAT REGION OF PRORP DOMAIN-CONTAINING PROTEIN"/>
    <property type="match status" value="1"/>
</dbReference>
<dbReference type="Pfam" id="PF12854">
    <property type="entry name" value="PPR_1"/>
    <property type="match status" value="2"/>
</dbReference>
<dbReference type="Proteomes" id="UP001210211">
    <property type="component" value="Unassembled WGS sequence"/>
</dbReference>
<feature type="repeat" description="PPR" evidence="4">
    <location>
        <begin position="297"/>
        <end position="331"/>
    </location>
</feature>
<evidence type="ECO:0000256" key="3">
    <source>
        <dbReference type="ARBA" id="ARBA00022946"/>
    </source>
</evidence>
<dbReference type="Pfam" id="PF13041">
    <property type="entry name" value="PPR_2"/>
    <property type="match status" value="2"/>
</dbReference>
<reference evidence="5 6" key="1">
    <citation type="journal article" date="2022" name="Cell">
        <title>Repeat-based holocentromeres influence genome architecture and karyotype evolution.</title>
        <authorList>
            <person name="Hofstatter P.G."/>
            <person name="Thangavel G."/>
            <person name="Lux T."/>
            <person name="Neumann P."/>
            <person name="Vondrak T."/>
            <person name="Novak P."/>
            <person name="Zhang M."/>
            <person name="Costa L."/>
            <person name="Castellani M."/>
            <person name="Scott A."/>
            <person name="Toegelov H."/>
            <person name="Fuchs J."/>
            <person name="Mata-Sucre Y."/>
            <person name="Dias Y."/>
            <person name="Vanzela A.L.L."/>
            <person name="Huettel B."/>
            <person name="Almeida C.C.S."/>
            <person name="Simkova H."/>
            <person name="Souza G."/>
            <person name="Pedrosa-Harand A."/>
            <person name="Macas J."/>
            <person name="Mayer K.F.X."/>
            <person name="Houben A."/>
            <person name="Marques A."/>
        </authorList>
    </citation>
    <scope>NUCLEOTIDE SEQUENCE [LARGE SCALE GENOMIC DNA]</scope>
    <source>
        <strain evidence="5">RhyTen1mFocal</strain>
    </source>
</reference>
<gene>
    <name evidence="5" type="ORF">LUZ61_018406</name>
</gene>
<comment type="similarity">
    <text evidence="1">Belongs to the PPR family. P subfamily.</text>
</comment>
<dbReference type="AlphaFoldDB" id="A0AAD5Z982"/>
<sequence>MLLEFSGIRCAIENAAYERPTKVHKHANAYNCTHYNWGILQVKGASPRRGRFASLHNHGGTSFPISTTSLPPMPSAPWNNILPFFRSGSIRTVLRSLNPFNRLFRWTQSAPHSFSAFHLLKRHDYHRLMRAFSEDNNCFGVLLLLSRMKEHNCKPDVYCYTTAMKSLASSSRPWDAIAMFHEMVDNGVTPTVYCYTLLIKIYACHLGQFDSAFAVLNWMLDQGCEPNVGTYSTLINGLCKARRLDDAFKLFDEMLQRGCAPNECTFAPILRACCSEGRIQEVKELIQSMPTHGCQPDVVVYNILVYGLCKIGDFDEVERVISKSKENRWDPNEVTYSTYIAGLCYAGKAEEAFYQLDGMIQKGLKPTTIGLNILLEGIGREMNVSTSRVLLETCRELGFDVDIVSYNTVMNQLRKLGRWVDVLNLFVDLFKSGLKPDSYTFNILILSLCKAGEFSMVRSVINFEGFVPDVVTCDILFREFYVSGGLGELGFVLNYLDRGDIVPNMFFYRTIIDCLCKSGRIFEAVDFVRNFENGYPTDPVSRLSYWLARMGRVGDLLMLIEEMVKKGIVLENQIFDQMITAFCQKGLCATPEVSKVEFLLDRMLGTESL</sequence>
<evidence type="ECO:0000256" key="2">
    <source>
        <dbReference type="ARBA" id="ARBA00022737"/>
    </source>
</evidence>
<dbReference type="Pfam" id="PF13812">
    <property type="entry name" value="PPR_3"/>
    <property type="match status" value="1"/>
</dbReference>
<evidence type="ECO:0000313" key="5">
    <source>
        <dbReference type="EMBL" id="KAJ3689242.1"/>
    </source>
</evidence>
<feature type="repeat" description="PPR" evidence="4">
    <location>
        <begin position="332"/>
        <end position="366"/>
    </location>
</feature>
<dbReference type="PANTHER" id="PTHR47447">
    <property type="entry name" value="OS03G0856100 PROTEIN"/>
    <property type="match status" value="1"/>
</dbReference>
<feature type="repeat" description="PPR" evidence="4">
    <location>
        <begin position="156"/>
        <end position="190"/>
    </location>
</feature>
<dbReference type="InterPro" id="IPR011990">
    <property type="entry name" value="TPR-like_helical_dom_sf"/>
</dbReference>
<dbReference type="Gene3D" id="1.25.40.10">
    <property type="entry name" value="Tetratricopeptide repeat domain"/>
    <property type="match status" value="4"/>
</dbReference>
<evidence type="ECO:0000313" key="6">
    <source>
        <dbReference type="Proteomes" id="UP001210211"/>
    </source>
</evidence>
<feature type="repeat" description="PPR" evidence="4">
    <location>
        <begin position="262"/>
        <end position="296"/>
    </location>
</feature>
<dbReference type="Pfam" id="PF01535">
    <property type="entry name" value="PPR"/>
    <property type="match status" value="1"/>
</dbReference>
<evidence type="ECO:0000256" key="4">
    <source>
        <dbReference type="PROSITE-ProRule" id="PRU00708"/>
    </source>
</evidence>
<dbReference type="EMBL" id="JAMRDG010000002">
    <property type="protein sequence ID" value="KAJ3689242.1"/>
    <property type="molecule type" value="Genomic_DNA"/>
</dbReference>
<feature type="repeat" description="PPR" evidence="4">
    <location>
        <begin position="191"/>
        <end position="226"/>
    </location>
</feature>
<dbReference type="NCBIfam" id="TIGR00756">
    <property type="entry name" value="PPR"/>
    <property type="match status" value="6"/>
</dbReference>
<keyword evidence="6" id="KW-1185">Reference proteome</keyword>
<proteinExistence type="inferred from homology"/>
<comment type="caution">
    <text evidence="5">The sequence shown here is derived from an EMBL/GenBank/DDBJ whole genome shotgun (WGS) entry which is preliminary data.</text>
</comment>